<dbReference type="EMBL" id="LXQA011320462">
    <property type="protein sequence ID" value="MCI93138.1"/>
    <property type="molecule type" value="Genomic_DNA"/>
</dbReference>
<keyword evidence="2" id="KW-1185">Reference proteome</keyword>
<proteinExistence type="predicted"/>
<evidence type="ECO:0000313" key="1">
    <source>
        <dbReference type="EMBL" id="MCI93138.1"/>
    </source>
</evidence>
<dbReference type="AlphaFoldDB" id="A0A392VXL8"/>
<protein>
    <submittedName>
        <fullName evidence="1">Uncharacterized protein</fullName>
    </submittedName>
</protein>
<feature type="non-terminal residue" evidence="1">
    <location>
        <position position="1"/>
    </location>
</feature>
<comment type="caution">
    <text evidence="1">The sequence shown here is derived from an EMBL/GenBank/DDBJ whole genome shotgun (WGS) entry which is preliminary data.</text>
</comment>
<reference evidence="1 2" key="1">
    <citation type="journal article" date="2018" name="Front. Plant Sci.">
        <title>Red Clover (Trifolium pratense) and Zigzag Clover (T. medium) - A Picture of Genomic Similarities and Differences.</title>
        <authorList>
            <person name="Dluhosova J."/>
            <person name="Istvanek J."/>
            <person name="Nedelnik J."/>
            <person name="Repkova J."/>
        </authorList>
    </citation>
    <scope>NUCLEOTIDE SEQUENCE [LARGE SCALE GENOMIC DNA]</scope>
    <source>
        <strain evidence="2">cv. 10/8</strain>
        <tissue evidence="1">Leaf</tissue>
    </source>
</reference>
<dbReference type="Proteomes" id="UP000265520">
    <property type="component" value="Unassembled WGS sequence"/>
</dbReference>
<organism evidence="1 2">
    <name type="scientific">Trifolium medium</name>
    <dbReference type="NCBI Taxonomy" id="97028"/>
    <lineage>
        <taxon>Eukaryota</taxon>
        <taxon>Viridiplantae</taxon>
        <taxon>Streptophyta</taxon>
        <taxon>Embryophyta</taxon>
        <taxon>Tracheophyta</taxon>
        <taxon>Spermatophyta</taxon>
        <taxon>Magnoliopsida</taxon>
        <taxon>eudicotyledons</taxon>
        <taxon>Gunneridae</taxon>
        <taxon>Pentapetalae</taxon>
        <taxon>rosids</taxon>
        <taxon>fabids</taxon>
        <taxon>Fabales</taxon>
        <taxon>Fabaceae</taxon>
        <taxon>Papilionoideae</taxon>
        <taxon>50 kb inversion clade</taxon>
        <taxon>NPAAA clade</taxon>
        <taxon>Hologalegina</taxon>
        <taxon>IRL clade</taxon>
        <taxon>Trifolieae</taxon>
        <taxon>Trifolium</taxon>
    </lineage>
</organism>
<name>A0A392VXL8_9FABA</name>
<accession>A0A392VXL8</accession>
<evidence type="ECO:0000313" key="2">
    <source>
        <dbReference type="Proteomes" id="UP000265520"/>
    </source>
</evidence>
<sequence length="34" mass="3637">GSMRGAQYMFVFPICSSGDGAARRVSLRAAQAFK</sequence>